<protein>
    <recommendedName>
        <fullName evidence="3">Transposase (putative) gypsy type domain-containing protein</fullName>
    </recommendedName>
</protein>
<feature type="domain" description="Transposase (putative) gypsy type" evidence="3">
    <location>
        <begin position="15"/>
        <end position="76"/>
    </location>
</feature>
<evidence type="ECO:0000256" key="2">
    <source>
        <dbReference type="SAM" id="MobiDB-lite"/>
    </source>
</evidence>
<proteinExistence type="predicted"/>
<feature type="region of interest" description="Disordered" evidence="2">
    <location>
        <begin position="519"/>
        <end position="539"/>
    </location>
</feature>
<feature type="compositionally biased region" description="Polar residues" evidence="2">
    <location>
        <begin position="522"/>
        <end position="531"/>
    </location>
</feature>
<comment type="caution">
    <text evidence="4">The sequence shown here is derived from an EMBL/GenBank/DDBJ whole genome shotgun (WGS) entry which is preliminary data.</text>
</comment>
<dbReference type="EMBL" id="MNCJ02000332">
    <property type="protein sequence ID" value="KAF5756352.1"/>
    <property type="molecule type" value="Genomic_DNA"/>
</dbReference>
<dbReference type="AlphaFoldDB" id="A0A9K3DJ02"/>
<dbReference type="Gramene" id="mRNA:HanXRQr2_Chr17g0813621">
    <property type="protein sequence ID" value="mRNA:HanXRQr2_Chr17g0813621"/>
    <property type="gene ID" value="HanXRQr2_Chr17g0813621"/>
</dbReference>
<feature type="region of interest" description="Disordered" evidence="2">
    <location>
        <begin position="436"/>
        <end position="475"/>
    </location>
</feature>
<name>A0A9K3DJ02_HELAN</name>
<organism evidence="4 5">
    <name type="scientific">Helianthus annuus</name>
    <name type="common">Common sunflower</name>
    <dbReference type="NCBI Taxonomy" id="4232"/>
    <lineage>
        <taxon>Eukaryota</taxon>
        <taxon>Viridiplantae</taxon>
        <taxon>Streptophyta</taxon>
        <taxon>Embryophyta</taxon>
        <taxon>Tracheophyta</taxon>
        <taxon>Spermatophyta</taxon>
        <taxon>Magnoliopsida</taxon>
        <taxon>eudicotyledons</taxon>
        <taxon>Gunneridae</taxon>
        <taxon>Pentapetalae</taxon>
        <taxon>asterids</taxon>
        <taxon>campanulids</taxon>
        <taxon>Asterales</taxon>
        <taxon>Asteraceae</taxon>
        <taxon>Asteroideae</taxon>
        <taxon>Heliantheae alliance</taxon>
        <taxon>Heliantheae</taxon>
        <taxon>Helianthus</taxon>
    </lineage>
</organism>
<reference evidence="4" key="2">
    <citation type="submission" date="2020-06" db="EMBL/GenBank/DDBJ databases">
        <title>Helianthus annuus Genome sequencing and assembly Release 2.</title>
        <authorList>
            <person name="Gouzy J."/>
            <person name="Langlade N."/>
            <person name="Munos S."/>
        </authorList>
    </citation>
    <scope>NUCLEOTIDE SEQUENCE</scope>
    <source>
        <tissue evidence="4">Leaves</tissue>
    </source>
</reference>
<dbReference type="InterPro" id="IPR007321">
    <property type="entry name" value="Transposase_28"/>
</dbReference>
<feature type="compositionally biased region" description="Basic and acidic residues" evidence="2">
    <location>
        <begin position="317"/>
        <end position="326"/>
    </location>
</feature>
<feature type="region of interest" description="Disordered" evidence="2">
    <location>
        <begin position="259"/>
        <end position="336"/>
    </location>
</feature>
<evidence type="ECO:0000313" key="5">
    <source>
        <dbReference type="Proteomes" id="UP000215914"/>
    </source>
</evidence>
<dbReference type="Proteomes" id="UP000215914">
    <property type="component" value="Unassembled WGS sequence"/>
</dbReference>
<dbReference type="PANTHER" id="PTHR31099">
    <property type="entry name" value="OS06G0165300 PROTEIN"/>
    <property type="match status" value="1"/>
</dbReference>
<feature type="coiled-coil region" evidence="1">
    <location>
        <begin position="714"/>
        <end position="766"/>
    </location>
</feature>
<accession>A0A9K3DJ02</accession>
<dbReference type="PANTHER" id="PTHR31099:SF49">
    <property type="entry name" value="MYOSIN HEAVY CHAIN-LIKE PROTEIN"/>
    <property type="match status" value="1"/>
</dbReference>
<evidence type="ECO:0000259" key="3">
    <source>
        <dbReference type="Pfam" id="PF04195"/>
    </source>
</evidence>
<keyword evidence="1" id="KW-0175">Coiled coil</keyword>
<feature type="coiled-coil region" evidence="1">
    <location>
        <begin position="661"/>
        <end position="688"/>
    </location>
</feature>
<reference evidence="4" key="1">
    <citation type="journal article" date="2017" name="Nature">
        <title>The sunflower genome provides insights into oil metabolism, flowering and Asterid evolution.</title>
        <authorList>
            <person name="Badouin H."/>
            <person name="Gouzy J."/>
            <person name="Grassa C.J."/>
            <person name="Murat F."/>
            <person name="Staton S.E."/>
            <person name="Cottret L."/>
            <person name="Lelandais-Briere C."/>
            <person name="Owens G.L."/>
            <person name="Carrere S."/>
            <person name="Mayjonade B."/>
            <person name="Legrand L."/>
            <person name="Gill N."/>
            <person name="Kane N.C."/>
            <person name="Bowers J.E."/>
            <person name="Hubner S."/>
            <person name="Bellec A."/>
            <person name="Berard A."/>
            <person name="Berges H."/>
            <person name="Blanchet N."/>
            <person name="Boniface M.C."/>
            <person name="Brunel D."/>
            <person name="Catrice O."/>
            <person name="Chaidir N."/>
            <person name="Claudel C."/>
            <person name="Donnadieu C."/>
            <person name="Faraut T."/>
            <person name="Fievet G."/>
            <person name="Helmstetter N."/>
            <person name="King M."/>
            <person name="Knapp S.J."/>
            <person name="Lai Z."/>
            <person name="Le Paslier M.C."/>
            <person name="Lippi Y."/>
            <person name="Lorenzon L."/>
            <person name="Mandel J.R."/>
            <person name="Marage G."/>
            <person name="Marchand G."/>
            <person name="Marquand E."/>
            <person name="Bret-Mestries E."/>
            <person name="Morien E."/>
            <person name="Nambeesan S."/>
            <person name="Nguyen T."/>
            <person name="Pegot-Espagnet P."/>
            <person name="Pouilly N."/>
            <person name="Raftis F."/>
            <person name="Sallet E."/>
            <person name="Schiex T."/>
            <person name="Thomas J."/>
            <person name="Vandecasteele C."/>
            <person name="Vares D."/>
            <person name="Vear F."/>
            <person name="Vautrin S."/>
            <person name="Crespi M."/>
            <person name="Mangin B."/>
            <person name="Burke J.M."/>
            <person name="Salse J."/>
            <person name="Munos S."/>
            <person name="Vincourt P."/>
            <person name="Rieseberg L.H."/>
            <person name="Langlade N.B."/>
        </authorList>
    </citation>
    <scope>NUCLEOTIDE SEQUENCE</scope>
    <source>
        <tissue evidence="4">Leaves</tissue>
    </source>
</reference>
<evidence type="ECO:0000256" key="1">
    <source>
        <dbReference type="SAM" id="Coils"/>
    </source>
</evidence>
<evidence type="ECO:0000313" key="4">
    <source>
        <dbReference type="EMBL" id="KAF5756352.1"/>
    </source>
</evidence>
<dbReference type="Pfam" id="PF04195">
    <property type="entry name" value="Transposase_28"/>
    <property type="match status" value="1"/>
</dbReference>
<keyword evidence="5" id="KW-1185">Reference proteome</keyword>
<sequence>MPPPPGFITLYAAFFREGNFRLPITKFVAGVLRGYGLHISQINAIGLPRITHFEFVCRSYRVEPTFQMFNTFYSVTYSSGFYSFQARTGVVPVCSAPIKGIHDWKQKFFYIRRGVIPSEMTYRQVDQGIPRVEPLENFVAQEWYGRITAKATAISQLDEMALVGAGMSMLWVPKHSLGQPVYSHKGRFGYSLLNALDPKAAGAMVEAIQADGNPTWLDQIRDRFLHPTDQSLSRYAAEVLGEDFWDDFVNSDQEDVIVVSSGSSGRGGEDLTSRSTRAGTVPGGDAEPVHEVVGDDDDAEASIDPSAQLETRKKARIDRSGRKGEGVEGGAAGSSRKRPSILSYLDYVVVSDTLSGLGPGEVRQGSDPDDKATLTEHMKKKALDDHKRHLDEQAAALLAAKRAKLQKEVPPAPSESEVDLGVFSGGRGNLLEKIFEASASRPESKTSKKPRPVDISQITPPTSPPSRTVGLTPPRDDVDVTVKGGEGFEGIFEGGDAAGGDVGGDAGGVDKGKGVEVEVESSETTPQQTIYTKRPPVEGGATSGFVRSPHFEQNPDDSWGNPACDDMPHVPRWGLTQGSRMTDLQNCHEFFSLSLPPAERMFQKNRSRFALLDDHVRAGVNFFATSQEILREWRSMGEETLEFEEAKKAFSEEREKFNTEQKGLQWRVADAERKLEEQKQLNEQKQKDWESACARTNAEMQSQRDAIVRLSGEKTALAEEAHQARLAAEKKEREYIARIDKLELLMQEKASECEAAQRLLDEKTAECHASELLAEEASADSRWLLSRGVPLLADRILNSPELARYMFELGGAGYNSGRKNGYAEGRCAAANNEKDYKFELYKADCDSAYAEKRREFAMLDFAVVKAAGKLALKADGVALLKKALGEDDASGAGGAGSSRT</sequence>
<gene>
    <name evidence="4" type="ORF">HanXRQr2_Chr17g0813621</name>
</gene>